<reference evidence="2 3" key="1">
    <citation type="submission" date="2015-10" db="EMBL/GenBank/DDBJ databases">
        <title>Genome sequencing and analysis of members of genus Stenotrophomonas.</title>
        <authorList>
            <person name="Patil P.P."/>
            <person name="Midha S."/>
            <person name="Patil P.B."/>
        </authorList>
    </citation>
    <scope>NUCLEOTIDE SEQUENCE [LARGE SCALE GENOMIC DNA]</scope>
    <source>
        <strain evidence="2 3">JCM 16536</strain>
    </source>
</reference>
<feature type="coiled-coil region" evidence="1">
    <location>
        <begin position="28"/>
        <end position="55"/>
    </location>
</feature>
<dbReference type="RefSeq" id="WP_057646460.1">
    <property type="nucleotide sequence ID" value="NZ_LLXU01000075.1"/>
</dbReference>
<evidence type="ECO:0000313" key="3">
    <source>
        <dbReference type="Proteomes" id="UP000051802"/>
    </source>
</evidence>
<evidence type="ECO:0000256" key="1">
    <source>
        <dbReference type="SAM" id="Coils"/>
    </source>
</evidence>
<dbReference type="Proteomes" id="UP000051802">
    <property type="component" value="Unassembled WGS sequence"/>
</dbReference>
<protein>
    <submittedName>
        <fullName evidence="2">Uncharacterized protein</fullName>
    </submittedName>
</protein>
<sequence length="137" mass="15534">MSDKPEVPESLLQLERLRVLSVAYYGASRALTERANDLRRHRRSLEQEIQDLGNYFDGSQPHIMPGERRYTSRGSVDATVKAKTEAARQQVAAIDAMLEIVEKAKRDHDENRGDAAAFQAAQQHMRSTLVAWGFENH</sequence>
<organism evidence="2 3">
    <name type="scientific">Stenotrophomonas panacihumi</name>
    <dbReference type="NCBI Taxonomy" id="676599"/>
    <lineage>
        <taxon>Bacteria</taxon>
        <taxon>Pseudomonadati</taxon>
        <taxon>Pseudomonadota</taxon>
        <taxon>Gammaproteobacteria</taxon>
        <taxon>Lysobacterales</taxon>
        <taxon>Lysobacteraceae</taxon>
        <taxon>Stenotrophomonas</taxon>
    </lineage>
</organism>
<dbReference type="EMBL" id="LLXU01000075">
    <property type="protein sequence ID" value="KRG43376.1"/>
    <property type="molecule type" value="Genomic_DNA"/>
</dbReference>
<gene>
    <name evidence="2" type="ORF">ARC20_10040</name>
</gene>
<name>A0A0R0AEF2_9GAMM</name>
<comment type="caution">
    <text evidence="2">The sequence shown here is derived from an EMBL/GenBank/DDBJ whole genome shotgun (WGS) entry which is preliminary data.</text>
</comment>
<dbReference type="STRING" id="676599.ARC20_10040"/>
<keyword evidence="1" id="KW-0175">Coiled coil</keyword>
<dbReference type="AlphaFoldDB" id="A0A0R0AEF2"/>
<evidence type="ECO:0000313" key="2">
    <source>
        <dbReference type="EMBL" id="KRG43376.1"/>
    </source>
</evidence>
<accession>A0A0R0AEF2</accession>
<keyword evidence="3" id="KW-1185">Reference proteome</keyword>
<proteinExistence type="predicted"/>